<feature type="signal peptide" evidence="1">
    <location>
        <begin position="1"/>
        <end position="22"/>
    </location>
</feature>
<dbReference type="EMBL" id="BPLR01007444">
    <property type="protein sequence ID" value="GIY16955.1"/>
    <property type="molecule type" value="Genomic_DNA"/>
</dbReference>
<accession>A0AAV4R9Q8</accession>
<dbReference type="AlphaFoldDB" id="A0AAV4R9Q8"/>
<gene>
    <name evidence="2" type="ORF">CEXT_607251</name>
</gene>
<sequence length="78" mass="8632">MGFSSSLFLSLALFLPLETILRSNWFSFRKFSIGSADEASLSDFETSIIGLGLVRKTIILCAKKSKPGISILEKPRIH</sequence>
<evidence type="ECO:0008006" key="4">
    <source>
        <dbReference type="Google" id="ProtNLM"/>
    </source>
</evidence>
<keyword evidence="3" id="KW-1185">Reference proteome</keyword>
<evidence type="ECO:0000313" key="3">
    <source>
        <dbReference type="Proteomes" id="UP001054945"/>
    </source>
</evidence>
<name>A0AAV4R9Q8_CAEEX</name>
<evidence type="ECO:0000256" key="1">
    <source>
        <dbReference type="SAM" id="SignalP"/>
    </source>
</evidence>
<protein>
    <recommendedName>
        <fullName evidence="4">Secreted protein</fullName>
    </recommendedName>
</protein>
<reference evidence="2 3" key="1">
    <citation type="submission" date="2021-06" db="EMBL/GenBank/DDBJ databases">
        <title>Caerostris extrusa draft genome.</title>
        <authorList>
            <person name="Kono N."/>
            <person name="Arakawa K."/>
        </authorList>
    </citation>
    <scope>NUCLEOTIDE SEQUENCE [LARGE SCALE GENOMIC DNA]</scope>
</reference>
<feature type="chain" id="PRO_5043730416" description="Secreted protein" evidence="1">
    <location>
        <begin position="23"/>
        <end position="78"/>
    </location>
</feature>
<evidence type="ECO:0000313" key="2">
    <source>
        <dbReference type="EMBL" id="GIY16955.1"/>
    </source>
</evidence>
<proteinExistence type="predicted"/>
<organism evidence="2 3">
    <name type="scientific">Caerostris extrusa</name>
    <name type="common">Bark spider</name>
    <name type="synonym">Caerostris bankana</name>
    <dbReference type="NCBI Taxonomy" id="172846"/>
    <lineage>
        <taxon>Eukaryota</taxon>
        <taxon>Metazoa</taxon>
        <taxon>Ecdysozoa</taxon>
        <taxon>Arthropoda</taxon>
        <taxon>Chelicerata</taxon>
        <taxon>Arachnida</taxon>
        <taxon>Araneae</taxon>
        <taxon>Araneomorphae</taxon>
        <taxon>Entelegynae</taxon>
        <taxon>Araneoidea</taxon>
        <taxon>Araneidae</taxon>
        <taxon>Caerostris</taxon>
    </lineage>
</organism>
<feature type="non-terminal residue" evidence="2">
    <location>
        <position position="78"/>
    </location>
</feature>
<dbReference type="Proteomes" id="UP001054945">
    <property type="component" value="Unassembled WGS sequence"/>
</dbReference>
<keyword evidence="1" id="KW-0732">Signal</keyword>
<comment type="caution">
    <text evidence="2">The sequence shown here is derived from an EMBL/GenBank/DDBJ whole genome shotgun (WGS) entry which is preliminary data.</text>
</comment>